<evidence type="ECO:0000256" key="1">
    <source>
        <dbReference type="SAM" id="MobiDB-lite"/>
    </source>
</evidence>
<feature type="region of interest" description="Disordered" evidence="1">
    <location>
        <begin position="720"/>
        <end position="750"/>
    </location>
</feature>
<organism evidence="2 3">
    <name type="scientific">Hyaloscypha variabilis (strain UAMH 11265 / GT02V1 / F)</name>
    <name type="common">Meliniomyces variabilis</name>
    <dbReference type="NCBI Taxonomy" id="1149755"/>
    <lineage>
        <taxon>Eukaryota</taxon>
        <taxon>Fungi</taxon>
        <taxon>Dikarya</taxon>
        <taxon>Ascomycota</taxon>
        <taxon>Pezizomycotina</taxon>
        <taxon>Leotiomycetes</taxon>
        <taxon>Helotiales</taxon>
        <taxon>Hyaloscyphaceae</taxon>
        <taxon>Hyaloscypha</taxon>
        <taxon>Hyaloscypha variabilis</taxon>
    </lineage>
</organism>
<feature type="compositionally biased region" description="Polar residues" evidence="1">
    <location>
        <begin position="176"/>
        <end position="195"/>
    </location>
</feature>
<feature type="region of interest" description="Disordered" evidence="1">
    <location>
        <begin position="31"/>
        <end position="242"/>
    </location>
</feature>
<protein>
    <submittedName>
        <fullName evidence="2">Uncharacterized protein</fullName>
    </submittedName>
</protein>
<dbReference type="Proteomes" id="UP000235786">
    <property type="component" value="Unassembled WGS sequence"/>
</dbReference>
<evidence type="ECO:0000313" key="3">
    <source>
        <dbReference type="Proteomes" id="UP000235786"/>
    </source>
</evidence>
<feature type="compositionally biased region" description="Basic and acidic residues" evidence="1">
    <location>
        <begin position="362"/>
        <end position="376"/>
    </location>
</feature>
<proteinExistence type="predicted"/>
<reference evidence="2 3" key="1">
    <citation type="submission" date="2016-04" db="EMBL/GenBank/DDBJ databases">
        <title>A degradative enzymes factory behind the ericoid mycorrhizal symbiosis.</title>
        <authorList>
            <consortium name="DOE Joint Genome Institute"/>
            <person name="Martino E."/>
            <person name="Morin E."/>
            <person name="Grelet G."/>
            <person name="Kuo A."/>
            <person name="Kohler A."/>
            <person name="Daghino S."/>
            <person name="Barry K."/>
            <person name="Choi C."/>
            <person name="Cichocki N."/>
            <person name="Clum A."/>
            <person name="Copeland A."/>
            <person name="Hainaut M."/>
            <person name="Haridas S."/>
            <person name="Labutti K."/>
            <person name="Lindquist E."/>
            <person name="Lipzen A."/>
            <person name="Khouja H.-R."/>
            <person name="Murat C."/>
            <person name="Ohm R."/>
            <person name="Olson A."/>
            <person name="Spatafora J."/>
            <person name="Veneault-Fourrey C."/>
            <person name="Henrissat B."/>
            <person name="Grigoriev I."/>
            <person name="Martin F."/>
            <person name="Perotto S."/>
        </authorList>
    </citation>
    <scope>NUCLEOTIDE SEQUENCE [LARGE SCALE GENOMIC DNA]</scope>
    <source>
        <strain evidence="2 3">F</strain>
    </source>
</reference>
<sequence length="839" mass="92538">MKSSDPQPTHVVWSLTDEETRSLEPRFGFHEEPVVSPQRDGFSSYVPRNDESDAQSVLPPTELPRATDAQTEIFASQTTSDHVPFDPFRSESPPPSQELTLFDRFSSFSPPAFDPFRSVSPPPSQQLTDFASLPAKGEQPNLPLPSSGNTALASSMSKEQLSGQPAPQLDQKEQPISRTPSPQQSDCFASNSQTPRRSETPPTPVNFDSTCSDDFALPDDIFGSSNFDSDSGHETTLEVEHHQQRPFATNVILHGSQQLASSKQPPGSNHSQAQSVIDLTAESSSSTSTSLRTGPYHHFPGGQNVWSPNTPIQSIECQRGTHQPPPKFLVDPRGYQPFAKAKQPELSFREQLRNYIASRSESQAKGESRVKHEYNKRNKSANANPPQTRLDPSTALKVSTFMKLRNSLPIAALIAMMAPPNQTQVLATLAELSDIQTPPGTPQPATHELPAAMRAMLDNLMQKLNSDKAFLKSVITYASEQVMKNAHDQEESIDRKNGIESGLDELGTLTEAREQLLKERAHFHEILSTQEYMVSYYKKQNSRLNAIINANNSASKFGPEPQPELNVDGSIKKNPFWVCGNLMLDGSGAKCNGINQVWHRHHCQRRDLPARWTLRQSCVKCGRPNNNNRRYLADDEARMFTTYVSQQQAPVGLSPQPSAMFPQFMAHSVPMVPQPMPAMSPMAQYPVAPATPATPPMTQTPMIQTNLAMPQIVPPPIYKSPYAPEPLNKRKASEPAALPSAKRSHPGFNISPAVQDALRRELPQKEWMKPKKAVREGPDSSAEPIAIDEEATTEDSGTSEDDMASLFGDDENENGNMNDVDEFEAALNEALDEALASLE</sequence>
<feature type="compositionally biased region" description="Low complexity" evidence="1">
    <location>
        <begin position="102"/>
        <end position="118"/>
    </location>
</feature>
<keyword evidence="3" id="KW-1185">Reference proteome</keyword>
<feature type="compositionally biased region" description="Basic and acidic residues" evidence="1">
    <location>
        <begin position="762"/>
        <end position="778"/>
    </location>
</feature>
<feature type="compositionally biased region" description="Acidic residues" evidence="1">
    <location>
        <begin position="786"/>
        <end position="822"/>
    </location>
</feature>
<feature type="region of interest" description="Disordered" evidence="1">
    <location>
        <begin position="358"/>
        <end position="392"/>
    </location>
</feature>
<feature type="compositionally biased region" description="Polar residues" evidence="1">
    <location>
        <begin position="144"/>
        <end position="165"/>
    </location>
</feature>
<dbReference type="OrthoDB" id="3527720at2759"/>
<feature type="region of interest" description="Disordered" evidence="1">
    <location>
        <begin position="762"/>
        <end position="822"/>
    </location>
</feature>
<feature type="compositionally biased region" description="Basic and acidic residues" evidence="1">
    <location>
        <begin position="230"/>
        <end position="242"/>
    </location>
</feature>
<dbReference type="EMBL" id="KZ613941">
    <property type="protein sequence ID" value="PMD43941.1"/>
    <property type="molecule type" value="Genomic_DNA"/>
</dbReference>
<feature type="compositionally biased region" description="Polar residues" evidence="1">
    <location>
        <begin position="68"/>
        <end position="81"/>
    </location>
</feature>
<feature type="compositionally biased region" description="Polar residues" evidence="1">
    <location>
        <begin position="380"/>
        <end position="391"/>
    </location>
</feature>
<dbReference type="AlphaFoldDB" id="A0A2J6RZK1"/>
<evidence type="ECO:0000313" key="2">
    <source>
        <dbReference type="EMBL" id="PMD43941.1"/>
    </source>
</evidence>
<accession>A0A2J6RZK1</accession>
<name>A0A2J6RZK1_HYAVF</name>
<gene>
    <name evidence="2" type="ORF">L207DRAFT_508707</name>
</gene>